<evidence type="ECO:0000256" key="1">
    <source>
        <dbReference type="SAM" id="MobiDB-lite"/>
    </source>
</evidence>
<proteinExistence type="predicted"/>
<keyword evidence="3" id="KW-1185">Reference proteome</keyword>
<sequence>MHLHNKSIMNRFALLNYFLLLIVTTDQTYGCSSACCSNTIPTSNCCQKTCHSSCTQSVCATSSPVIPTSNTTAPNHPTDSARVVPPVESSNPINVTSIVDFKNEIHNTNEIHIPINITNVNSNNVNSVGGRTQSPQPCNNGVANISNCNHSTPIPVPIPVPVPQDRPVPVPQPVPVPIPIKQPYPVPIPYTKYISFPQPYVPCESPCNKIHPIFSHPLSFPSKSWYAPGYFPYLPPFSVRF</sequence>
<dbReference type="AlphaFoldDB" id="A0A1W4XFP2"/>
<dbReference type="KEGG" id="apln:108741052"/>
<feature type="compositionally biased region" description="Polar residues" evidence="1">
    <location>
        <begin position="67"/>
        <end position="78"/>
    </location>
</feature>
<feature type="chain" id="PRO_5010725479" evidence="2">
    <location>
        <begin position="31"/>
        <end position="241"/>
    </location>
</feature>
<feature type="region of interest" description="Disordered" evidence="1">
    <location>
        <begin position="67"/>
        <end position="87"/>
    </location>
</feature>
<name>A0A1W4XFP2_AGRPL</name>
<dbReference type="GeneID" id="108741052"/>
<keyword evidence="2" id="KW-0732">Signal</keyword>
<accession>A0A1W4XFP2</accession>
<dbReference type="InParanoid" id="A0A1W4XFP2"/>
<evidence type="ECO:0000313" key="4">
    <source>
        <dbReference type="RefSeq" id="XP_018331165.1"/>
    </source>
</evidence>
<protein>
    <submittedName>
        <fullName evidence="4">Uncharacterized protein LOC108741052</fullName>
    </submittedName>
</protein>
<evidence type="ECO:0000313" key="3">
    <source>
        <dbReference type="Proteomes" id="UP000192223"/>
    </source>
</evidence>
<reference evidence="4" key="1">
    <citation type="submission" date="2025-08" db="UniProtKB">
        <authorList>
            <consortium name="RefSeq"/>
        </authorList>
    </citation>
    <scope>IDENTIFICATION</scope>
    <source>
        <tissue evidence="4">Entire body</tissue>
    </source>
</reference>
<dbReference type="RefSeq" id="XP_018331165.1">
    <property type="nucleotide sequence ID" value="XM_018475663.1"/>
</dbReference>
<gene>
    <name evidence="4" type="primary">LOC108741052</name>
</gene>
<organism evidence="3 4">
    <name type="scientific">Agrilus planipennis</name>
    <name type="common">Emerald ash borer</name>
    <name type="synonym">Agrilus marcopoli</name>
    <dbReference type="NCBI Taxonomy" id="224129"/>
    <lineage>
        <taxon>Eukaryota</taxon>
        <taxon>Metazoa</taxon>
        <taxon>Ecdysozoa</taxon>
        <taxon>Arthropoda</taxon>
        <taxon>Hexapoda</taxon>
        <taxon>Insecta</taxon>
        <taxon>Pterygota</taxon>
        <taxon>Neoptera</taxon>
        <taxon>Endopterygota</taxon>
        <taxon>Coleoptera</taxon>
        <taxon>Polyphaga</taxon>
        <taxon>Elateriformia</taxon>
        <taxon>Buprestoidea</taxon>
        <taxon>Buprestidae</taxon>
        <taxon>Agrilinae</taxon>
        <taxon>Agrilus</taxon>
    </lineage>
</organism>
<dbReference type="Proteomes" id="UP000192223">
    <property type="component" value="Unplaced"/>
</dbReference>
<evidence type="ECO:0000256" key="2">
    <source>
        <dbReference type="SAM" id="SignalP"/>
    </source>
</evidence>
<feature type="signal peptide" evidence="2">
    <location>
        <begin position="1"/>
        <end position="30"/>
    </location>
</feature>